<dbReference type="EMBL" id="JAGEMK010000006">
    <property type="protein sequence ID" value="MBO1752548.1"/>
    <property type="molecule type" value="Genomic_DNA"/>
</dbReference>
<keyword evidence="2" id="KW-1185">Reference proteome</keyword>
<dbReference type="AlphaFoldDB" id="A0A939LR84"/>
<reference evidence="1" key="1">
    <citation type="submission" date="2021-03" db="EMBL/GenBank/DDBJ databases">
        <title>Actinotalea soli sp. nov., isolated from soil.</title>
        <authorList>
            <person name="Ping W."/>
            <person name="Zhang J."/>
        </authorList>
    </citation>
    <scope>NUCLEOTIDE SEQUENCE</scope>
    <source>
        <strain evidence="1">BY-33</strain>
    </source>
</reference>
<name>A0A939LR84_9CELL</name>
<evidence type="ECO:0000313" key="1">
    <source>
        <dbReference type="EMBL" id="MBO1752548.1"/>
    </source>
</evidence>
<comment type="caution">
    <text evidence="1">The sequence shown here is derived from an EMBL/GenBank/DDBJ whole genome shotgun (WGS) entry which is preliminary data.</text>
</comment>
<evidence type="ECO:0000313" key="2">
    <source>
        <dbReference type="Proteomes" id="UP000664209"/>
    </source>
</evidence>
<sequence length="116" mass="12402">MSTDPHLYDSVREVLDGDPRFIHLDDHLHCDGSSAPLTNIYPVDVSPVEWEGGLHRSHVAGPAGDVGRDLRVSLTGMDRGVGRLVASRLVEPLWIVDSTETAGPAGAVDPDRVALA</sequence>
<protein>
    <submittedName>
        <fullName evidence="1">Uncharacterized protein</fullName>
    </submittedName>
</protein>
<dbReference type="RefSeq" id="WP_208056230.1">
    <property type="nucleotide sequence ID" value="NZ_JAGEMK010000006.1"/>
</dbReference>
<gene>
    <name evidence="1" type="ORF">J4G33_12115</name>
</gene>
<proteinExistence type="predicted"/>
<dbReference type="Proteomes" id="UP000664209">
    <property type="component" value="Unassembled WGS sequence"/>
</dbReference>
<organism evidence="1 2">
    <name type="scientific">Actinotalea soli</name>
    <dbReference type="NCBI Taxonomy" id="2819234"/>
    <lineage>
        <taxon>Bacteria</taxon>
        <taxon>Bacillati</taxon>
        <taxon>Actinomycetota</taxon>
        <taxon>Actinomycetes</taxon>
        <taxon>Micrococcales</taxon>
        <taxon>Cellulomonadaceae</taxon>
        <taxon>Actinotalea</taxon>
    </lineage>
</organism>
<accession>A0A939LR84</accession>